<dbReference type="RefSeq" id="WP_146886196.1">
    <property type="nucleotide sequence ID" value="NZ_BJXB01000015.1"/>
</dbReference>
<organism evidence="1 2">
    <name type="scientific">Deinococcus cellulosilyticus (strain DSM 18568 / NBRC 106333 / KACC 11606 / 5516J-15)</name>
    <dbReference type="NCBI Taxonomy" id="1223518"/>
    <lineage>
        <taxon>Bacteria</taxon>
        <taxon>Thermotogati</taxon>
        <taxon>Deinococcota</taxon>
        <taxon>Deinococci</taxon>
        <taxon>Deinococcales</taxon>
        <taxon>Deinococcaceae</taxon>
        <taxon>Deinococcus</taxon>
    </lineage>
</organism>
<dbReference type="AlphaFoldDB" id="A0A511N5H0"/>
<name>A0A511N5H0_DEIC1</name>
<dbReference type="Proteomes" id="UP000321306">
    <property type="component" value="Unassembled WGS sequence"/>
</dbReference>
<proteinExistence type="predicted"/>
<dbReference type="EMBL" id="BJXB01000015">
    <property type="protein sequence ID" value="GEM47717.1"/>
    <property type="molecule type" value="Genomic_DNA"/>
</dbReference>
<keyword evidence="2" id="KW-1185">Reference proteome</keyword>
<gene>
    <name evidence="1" type="ORF">DC3_33520</name>
</gene>
<sequence>MSTYMHIIFENQKIHVVLPIQQANALAWSFITCLSHQITDQAEQVLGVGQKAATDLVLHFRDQIQKHGEVTLDLQSFQVLQKLVHQVHQRKIERDEIAPPVLESLAGFDASSEVLFSVDLVRESLDEVQKPTFDVLKRAFPDGLTPEQEIHLVALLDEDDFSQRSIGSYLSALRGQFTFGNYIQATHDAVGIIIDHAWTQEDVERMRDRVNRVGYS</sequence>
<reference evidence="1 2" key="1">
    <citation type="submission" date="2019-07" db="EMBL/GenBank/DDBJ databases">
        <title>Whole genome shotgun sequence of Deinococcus cellulosilyticus NBRC 106333.</title>
        <authorList>
            <person name="Hosoyama A."/>
            <person name="Uohara A."/>
            <person name="Ohji S."/>
            <person name="Ichikawa N."/>
        </authorList>
    </citation>
    <scope>NUCLEOTIDE SEQUENCE [LARGE SCALE GENOMIC DNA]</scope>
    <source>
        <strain evidence="1 2">NBRC 106333</strain>
    </source>
</reference>
<comment type="caution">
    <text evidence="1">The sequence shown here is derived from an EMBL/GenBank/DDBJ whole genome shotgun (WGS) entry which is preliminary data.</text>
</comment>
<evidence type="ECO:0000313" key="2">
    <source>
        <dbReference type="Proteomes" id="UP000321306"/>
    </source>
</evidence>
<protein>
    <submittedName>
        <fullName evidence="1">Uncharacterized protein</fullName>
    </submittedName>
</protein>
<accession>A0A511N5H0</accession>
<evidence type="ECO:0000313" key="1">
    <source>
        <dbReference type="EMBL" id="GEM47717.1"/>
    </source>
</evidence>